<keyword evidence="6" id="KW-0411">Iron-sulfur</keyword>
<evidence type="ECO:0000313" key="10">
    <source>
        <dbReference type="EMBL" id="TPW33934.1"/>
    </source>
</evidence>
<comment type="similarity">
    <text evidence="8">Belongs to the Bfd family.</text>
</comment>
<evidence type="ECO:0000256" key="6">
    <source>
        <dbReference type="ARBA" id="ARBA00023014"/>
    </source>
</evidence>
<evidence type="ECO:0000256" key="1">
    <source>
        <dbReference type="ARBA" id="ARBA00022448"/>
    </source>
</evidence>
<evidence type="ECO:0000256" key="7">
    <source>
        <dbReference type="ARBA" id="ARBA00039386"/>
    </source>
</evidence>
<dbReference type="PANTHER" id="PTHR37424">
    <property type="entry name" value="BACTERIOFERRITIN-ASSOCIATED FERREDOXIN"/>
    <property type="match status" value="1"/>
</dbReference>
<dbReference type="Pfam" id="PF04324">
    <property type="entry name" value="Fer2_BFD"/>
    <property type="match status" value="1"/>
</dbReference>
<keyword evidence="3" id="KW-0479">Metal-binding</keyword>
<dbReference type="InterPro" id="IPR007419">
    <property type="entry name" value="BFD-like_2Fe2S-bd_dom"/>
</dbReference>
<comment type="caution">
    <text evidence="10">The sequence shown here is derived from an EMBL/GenBank/DDBJ whole genome shotgun (WGS) entry which is preliminary data.</text>
</comment>
<organism evidence="10 11">
    <name type="scientific">Oecophyllibacter saccharovorans</name>
    <dbReference type="NCBI Taxonomy" id="2558360"/>
    <lineage>
        <taxon>Bacteria</taxon>
        <taxon>Pseudomonadati</taxon>
        <taxon>Pseudomonadota</taxon>
        <taxon>Alphaproteobacteria</taxon>
        <taxon>Acetobacterales</taxon>
        <taxon>Acetobacteraceae</taxon>
        <taxon>Oecophyllibacter</taxon>
    </lineage>
</organism>
<evidence type="ECO:0000259" key="9">
    <source>
        <dbReference type="Pfam" id="PF04324"/>
    </source>
</evidence>
<protein>
    <recommendedName>
        <fullName evidence="7">Bacterioferritin-associated ferredoxin</fullName>
    </recommendedName>
</protein>
<keyword evidence="2" id="KW-0001">2Fe-2S</keyword>
<evidence type="ECO:0000256" key="3">
    <source>
        <dbReference type="ARBA" id="ARBA00022723"/>
    </source>
</evidence>
<dbReference type="RefSeq" id="WP_165600634.1">
    <property type="nucleotide sequence ID" value="NZ_SORZ01000002.1"/>
</dbReference>
<proteinExistence type="inferred from homology"/>
<feature type="domain" description="BFD-like [2Fe-2S]-binding" evidence="9">
    <location>
        <begin position="2"/>
        <end position="51"/>
    </location>
</feature>
<evidence type="ECO:0000313" key="11">
    <source>
        <dbReference type="Proteomes" id="UP000315037"/>
    </source>
</evidence>
<evidence type="ECO:0000256" key="4">
    <source>
        <dbReference type="ARBA" id="ARBA00022982"/>
    </source>
</evidence>
<keyword evidence="1" id="KW-0813">Transport</keyword>
<keyword evidence="4" id="KW-0249">Electron transport</keyword>
<dbReference type="InterPro" id="IPR052371">
    <property type="entry name" value="BFD-associated_ferredoxin"/>
</dbReference>
<dbReference type="PANTHER" id="PTHR37424:SF1">
    <property type="entry name" value="BACTERIOFERRITIN-ASSOCIATED FERREDOXIN"/>
    <property type="match status" value="1"/>
</dbReference>
<sequence length="85" mass="8649">MIVCSCNVLSDKDVTAAIAAGARRPSAVYAHKKCQADCGKCTRQICRLLKESGVEGITGCPPDLDGPETCAAAACVPSSPVASLP</sequence>
<keyword evidence="5" id="KW-0408">Iron</keyword>
<keyword evidence="11" id="KW-1185">Reference proteome</keyword>
<evidence type="ECO:0000256" key="5">
    <source>
        <dbReference type="ARBA" id="ARBA00023004"/>
    </source>
</evidence>
<dbReference type="EMBL" id="SORZ01000002">
    <property type="protein sequence ID" value="TPW33934.1"/>
    <property type="molecule type" value="Genomic_DNA"/>
</dbReference>
<name>A0A506UKP8_9PROT</name>
<evidence type="ECO:0000256" key="8">
    <source>
        <dbReference type="ARBA" id="ARBA00046332"/>
    </source>
</evidence>
<dbReference type="GO" id="GO:0046872">
    <property type="term" value="F:metal ion binding"/>
    <property type="evidence" value="ECO:0007669"/>
    <property type="project" value="UniProtKB-KW"/>
</dbReference>
<gene>
    <name evidence="10" type="ORF">E3202_04935</name>
</gene>
<dbReference type="AlphaFoldDB" id="A0A506UKP8"/>
<dbReference type="InterPro" id="IPR041854">
    <property type="entry name" value="BFD-like_2Fe2S-bd_dom_sf"/>
</dbReference>
<evidence type="ECO:0000256" key="2">
    <source>
        <dbReference type="ARBA" id="ARBA00022714"/>
    </source>
</evidence>
<reference evidence="10 11" key="1">
    <citation type="submission" date="2019-03" db="EMBL/GenBank/DDBJ databases">
        <title>The complete genome sequence of Neokomagataea sp. Jb2 NBRC113641.</title>
        <authorList>
            <person name="Chua K.-O."/>
            <person name="Chan K.-G."/>
            <person name="See-Too W.-S."/>
        </authorList>
    </citation>
    <scope>NUCLEOTIDE SEQUENCE [LARGE SCALE GENOMIC DNA]</scope>
    <source>
        <strain evidence="10 11">Jb2</strain>
    </source>
</reference>
<dbReference type="GO" id="GO:0051537">
    <property type="term" value="F:2 iron, 2 sulfur cluster binding"/>
    <property type="evidence" value="ECO:0007669"/>
    <property type="project" value="UniProtKB-KW"/>
</dbReference>
<dbReference type="Proteomes" id="UP000315037">
    <property type="component" value="Unassembled WGS sequence"/>
</dbReference>
<accession>A0A506UKP8</accession>
<dbReference type="Gene3D" id="1.10.10.1100">
    <property type="entry name" value="BFD-like [2Fe-2S]-binding domain"/>
    <property type="match status" value="1"/>
</dbReference>